<reference evidence="2 3" key="1">
    <citation type="submission" date="2020-02" db="EMBL/GenBank/DDBJ databases">
        <authorList>
            <person name="Ferguson B K."/>
        </authorList>
    </citation>
    <scope>NUCLEOTIDE SEQUENCE [LARGE SCALE GENOMIC DNA]</scope>
</reference>
<evidence type="ECO:0000313" key="3">
    <source>
        <dbReference type="Proteomes" id="UP000479190"/>
    </source>
</evidence>
<accession>A0A6H5I2E2</accession>
<feature type="region of interest" description="Disordered" evidence="1">
    <location>
        <begin position="1"/>
        <end position="22"/>
    </location>
</feature>
<evidence type="ECO:0000256" key="1">
    <source>
        <dbReference type="SAM" id="MobiDB-lite"/>
    </source>
</evidence>
<dbReference type="Proteomes" id="UP000479190">
    <property type="component" value="Unassembled WGS sequence"/>
</dbReference>
<dbReference type="AlphaFoldDB" id="A0A6H5I2E2"/>
<gene>
    <name evidence="2" type="ORF">TBRA_LOCUS2702</name>
</gene>
<organism evidence="2 3">
    <name type="scientific">Trichogramma brassicae</name>
    <dbReference type="NCBI Taxonomy" id="86971"/>
    <lineage>
        <taxon>Eukaryota</taxon>
        <taxon>Metazoa</taxon>
        <taxon>Ecdysozoa</taxon>
        <taxon>Arthropoda</taxon>
        <taxon>Hexapoda</taxon>
        <taxon>Insecta</taxon>
        <taxon>Pterygota</taxon>
        <taxon>Neoptera</taxon>
        <taxon>Endopterygota</taxon>
        <taxon>Hymenoptera</taxon>
        <taxon>Apocrita</taxon>
        <taxon>Proctotrupomorpha</taxon>
        <taxon>Chalcidoidea</taxon>
        <taxon>Trichogrammatidae</taxon>
        <taxon>Trichogramma</taxon>
    </lineage>
</organism>
<keyword evidence="3" id="KW-1185">Reference proteome</keyword>
<sequence>MAQSGPNTIASGQTSGKCSRRQWQHTDAVAAAARQYEISNLYYTLGELLTYRISPREIYEIIGPHHARVNTEPDNNDERSYARLGLTLHTLRINKQEKRSYHPPPERTIDHSRMIMIIQETIFYSIILLPRSSKSMIYEGQPNSTYSEIKINGSSPIKLGKKYMLSVYDEYKSVFTYMWRNI</sequence>
<dbReference type="EMBL" id="CADCXV010000521">
    <property type="protein sequence ID" value="CAB0030706.1"/>
    <property type="molecule type" value="Genomic_DNA"/>
</dbReference>
<feature type="compositionally biased region" description="Polar residues" evidence="1">
    <location>
        <begin position="1"/>
        <end position="17"/>
    </location>
</feature>
<name>A0A6H5I2E2_9HYME</name>
<protein>
    <submittedName>
        <fullName evidence="2">Uncharacterized protein</fullName>
    </submittedName>
</protein>
<proteinExistence type="predicted"/>
<evidence type="ECO:0000313" key="2">
    <source>
        <dbReference type="EMBL" id="CAB0030706.1"/>
    </source>
</evidence>